<dbReference type="InterPro" id="IPR056592">
    <property type="entry name" value="Beta-prop_At3g26010-like"/>
</dbReference>
<proteinExistence type="predicted"/>
<dbReference type="PANTHER" id="PTHR35546:SF83">
    <property type="entry name" value="EXPRESSED PROTEIN"/>
    <property type="match status" value="1"/>
</dbReference>
<evidence type="ECO:0000259" key="1">
    <source>
        <dbReference type="Pfam" id="PF00646"/>
    </source>
</evidence>
<dbReference type="PANTHER" id="PTHR35546">
    <property type="entry name" value="F-BOX PROTEIN INTERACTION DOMAIN PROTEIN-RELATED"/>
    <property type="match status" value="1"/>
</dbReference>
<feature type="domain" description="F-box protein At3g26010-like beta-propeller" evidence="2">
    <location>
        <begin position="97"/>
        <end position="337"/>
    </location>
</feature>
<dbReference type="EMBL" id="OZ075128">
    <property type="protein sequence ID" value="CAL4956098.1"/>
    <property type="molecule type" value="Genomic_DNA"/>
</dbReference>
<protein>
    <recommendedName>
        <fullName evidence="5">F-box domain-containing protein</fullName>
    </recommendedName>
</protein>
<dbReference type="Pfam" id="PF00646">
    <property type="entry name" value="F-box"/>
    <property type="match status" value="1"/>
</dbReference>
<organism evidence="3 4">
    <name type="scientific">Urochloa decumbens</name>
    <dbReference type="NCBI Taxonomy" id="240449"/>
    <lineage>
        <taxon>Eukaryota</taxon>
        <taxon>Viridiplantae</taxon>
        <taxon>Streptophyta</taxon>
        <taxon>Embryophyta</taxon>
        <taxon>Tracheophyta</taxon>
        <taxon>Spermatophyta</taxon>
        <taxon>Magnoliopsida</taxon>
        <taxon>Liliopsida</taxon>
        <taxon>Poales</taxon>
        <taxon>Poaceae</taxon>
        <taxon>PACMAD clade</taxon>
        <taxon>Panicoideae</taxon>
        <taxon>Panicodae</taxon>
        <taxon>Paniceae</taxon>
        <taxon>Melinidinae</taxon>
        <taxon>Urochloa</taxon>
    </lineage>
</organism>
<keyword evidence="4" id="KW-1185">Reference proteome</keyword>
<accession>A0ABC8Z9D2</accession>
<sequence length="415" mass="45546">MDLLCDTLMLEEILLRMKPKPLLRLRATSRRYNALVLNPGFAGRYWPRAGVFLQPAVEHRQGAPPPSVPRFLAAVPALQAADHHVPAGLDLAKDGMTIVHSSAGGLLLCSRRLPTRPAARYYVFNPVTRQRRALPKLRGLCYKPQCGLLTVAGDGARFQVVVIEEWQVEDVFLELKIFSSDTGRWRAKNLSLSVSVSRSLFLPFGHDFGRQPVLGPSGAAYWIQRGYDGDEVAIAFQSPTNSLRIIDLPERVVGGGSDRCIIGERPGGGGLRFARADAAALEVWDSDAMEGRAWALAHRVGIAELLGQSADDAARRRHHRSVKPVGFHPTDVDVVFLALPSGSGVAAYSTKHGIMDLQCTYNCFAAPADVFPYVHPPYPIQIPAIQNLTLELPRKRKADDGTFFETKNGTSSLKR</sequence>
<evidence type="ECO:0000313" key="4">
    <source>
        <dbReference type="Proteomes" id="UP001497457"/>
    </source>
</evidence>
<dbReference type="Pfam" id="PF24750">
    <property type="entry name" value="b-prop_At3g26010-like"/>
    <property type="match status" value="1"/>
</dbReference>
<reference evidence="3" key="1">
    <citation type="submission" date="2024-10" db="EMBL/GenBank/DDBJ databases">
        <authorList>
            <person name="Ryan C."/>
        </authorList>
    </citation>
    <scope>NUCLEOTIDE SEQUENCE [LARGE SCALE GENOMIC DNA]</scope>
</reference>
<dbReference type="InterPro" id="IPR055290">
    <property type="entry name" value="At3g26010-like"/>
</dbReference>
<feature type="domain" description="F-box" evidence="1">
    <location>
        <begin position="9"/>
        <end position="41"/>
    </location>
</feature>
<evidence type="ECO:0000313" key="3">
    <source>
        <dbReference type="EMBL" id="CAL4956098.1"/>
    </source>
</evidence>
<dbReference type="AlphaFoldDB" id="A0ABC8Z9D2"/>
<name>A0ABC8Z9D2_9POAL</name>
<evidence type="ECO:0008006" key="5">
    <source>
        <dbReference type="Google" id="ProtNLM"/>
    </source>
</evidence>
<dbReference type="InterPro" id="IPR001810">
    <property type="entry name" value="F-box_dom"/>
</dbReference>
<evidence type="ECO:0000259" key="2">
    <source>
        <dbReference type="Pfam" id="PF24750"/>
    </source>
</evidence>
<dbReference type="Proteomes" id="UP001497457">
    <property type="component" value="Chromosome 18b"/>
</dbReference>
<gene>
    <name evidence="3" type="ORF">URODEC1_LOCUS41837</name>
</gene>